<evidence type="ECO:0000313" key="4">
    <source>
        <dbReference type="Proteomes" id="UP000078340"/>
    </source>
</evidence>
<protein>
    <submittedName>
        <fullName evidence="3">Uncharacterized protein</fullName>
    </submittedName>
</protein>
<evidence type="ECO:0000313" key="2">
    <source>
        <dbReference type="EMBL" id="OAQ78727.1"/>
    </source>
</evidence>
<evidence type="ECO:0000256" key="1">
    <source>
        <dbReference type="SAM" id="MobiDB-lite"/>
    </source>
</evidence>
<dbReference type="AlphaFoldDB" id="A0A179HVP6"/>
<feature type="compositionally biased region" description="Polar residues" evidence="1">
    <location>
        <begin position="116"/>
        <end position="128"/>
    </location>
</feature>
<dbReference type="Proteomes" id="UP000078240">
    <property type="component" value="Unassembled WGS sequence"/>
</dbReference>
<feature type="region of interest" description="Disordered" evidence="1">
    <location>
        <begin position="115"/>
        <end position="154"/>
    </location>
</feature>
<gene>
    <name evidence="2" type="ORF">VFPBJ_06848</name>
    <name evidence="3" type="ORF">VFPFJ_02691</name>
</gene>
<comment type="caution">
    <text evidence="3">The sequence shown here is derived from an EMBL/GenBank/DDBJ whole genome shotgun (WGS) entry which is preliminary data.</text>
</comment>
<dbReference type="EMBL" id="LSBH01000005">
    <property type="protein sequence ID" value="OAQ78727.1"/>
    <property type="molecule type" value="Genomic_DNA"/>
</dbReference>
<evidence type="ECO:0000313" key="3">
    <source>
        <dbReference type="EMBL" id="OAQ93529.1"/>
    </source>
</evidence>
<name>A0A179HVP6_PURLI</name>
<reference evidence="3 4" key="1">
    <citation type="submission" date="2016-02" db="EMBL/GenBank/DDBJ databases">
        <title>Biosynthesis of antibiotic leucinostatins and their inhibition on Phytophthora in bio-control Purpureocillium lilacinum.</title>
        <authorList>
            <person name="Wang G."/>
            <person name="Liu Z."/>
            <person name="Lin R."/>
            <person name="Li E."/>
            <person name="Mao Z."/>
            <person name="Ling J."/>
            <person name="Yin W."/>
            <person name="Xie B."/>
        </authorList>
    </citation>
    <scope>NUCLEOTIDE SEQUENCE [LARGE SCALE GENOMIC DNA]</scope>
    <source>
        <strain evidence="2">PLBJ-1</strain>
        <strain evidence="3">PLFJ-1</strain>
    </source>
</reference>
<accession>A0A179HVP6</accession>
<organism evidence="3 4">
    <name type="scientific">Purpureocillium lilacinum</name>
    <name type="common">Paecilomyces lilacinus</name>
    <dbReference type="NCBI Taxonomy" id="33203"/>
    <lineage>
        <taxon>Eukaryota</taxon>
        <taxon>Fungi</taxon>
        <taxon>Dikarya</taxon>
        <taxon>Ascomycota</taxon>
        <taxon>Pezizomycotina</taxon>
        <taxon>Sordariomycetes</taxon>
        <taxon>Hypocreomycetidae</taxon>
        <taxon>Hypocreales</taxon>
        <taxon>Ophiocordycipitaceae</taxon>
        <taxon>Purpureocillium</taxon>
    </lineage>
</organism>
<dbReference type="EMBL" id="LSBI01000002">
    <property type="protein sequence ID" value="OAQ93529.1"/>
    <property type="molecule type" value="Genomic_DNA"/>
</dbReference>
<dbReference type="Proteomes" id="UP000078340">
    <property type="component" value="Unassembled WGS sequence"/>
</dbReference>
<proteinExistence type="predicted"/>
<sequence>MPGCDEQIAIPRSPRGIAFTAYRGQVSVQLCLWPRRASIPGVRRDQTPAQSRRRRDAVADDGRVSLRLLAKAENHLHALRCRHTHTNGSGLEDDNALIGAVRAASRCGYCLEGHHTSQSVKPTSANFSGGTGPKAPSIPRSSGPGAVRANDPSY</sequence>